<evidence type="ECO:0000313" key="2">
    <source>
        <dbReference type="EMBL" id="MFD1789638.1"/>
    </source>
</evidence>
<sequence length="441" mass="49306">MTKKAVLKPRSHGPRHGLTNPLSAEASIRNITSRRWTDDQLVDATLTTIEAYSTHGPNRHMRRVARRDKRKAPAPSSPSRDWSKTDHRKYVEDALSPNRNQYAKDDNRYAVDRHKLLSLWFPCDVNDHVVSLDEVRGSQPEIHRALMDGELNRAYQLKKKTGHVDADFRRMLERQARLLLIDEAHQRMCKIRGWSINPYGHRFSGFTHWKTVSHILLSTVASPATMVQRFAADYINSDIKVDDINGDERALLADLAARKMLPPDCQGEYAIKIARLVGARVDPVTLTPKLLLCLRRLFSIVDAAAGLDSAAVKDFAQLSPVEHRLDLSPSEAATFVANELMVALASVKSYCATLSGEGASDTAPPSINAVTFAATMLRAEHKPDKEAMNLGVPRYGSGGIDPDHRSGRKPLKSLRRKLEDNPLVKSYARKHLSVNAAKYFS</sequence>
<dbReference type="RefSeq" id="WP_380941735.1">
    <property type="nucleotide sequence ID" value="NZ_JBHUFC010000023.1"/>
</dbReference>
<feature type="compositionally biased region" description="Basic residues" evidence="1">
    <location>
        <begin position="1"/>
        <end position="15"/>
    </location>
</feature>
<keyword evidence="3" id="KW-1185">Reference proteome</keyword>
<feature type="compositionally biased region" description="Basic residues" evidence="1">
    <location>
        <begin position="57"/>
        <end position="72"/>
    </location>
</feature>
<reference evidence="3" key="1">
    <citation type="journal article" date="2019" name="Int. J. Syst. Evol. Microbiol.">
        <title>The Global Catalogue of Microorganisms (GCM) 10K type strain sequencing project: providing services to taxonomists for standard genome sequencing and annotation.</title>
        <authorList>
            <consortium name="The Broad Institute Genomics Platform"/>
            <consortium name="The Broad Institute Genome Sequencing Center for Infectious Disease"/>
            <person name="Wu L."/>
            <person name="Ma J."/>
        </authorList>
    </citation>
    <scope>NUCLEOTIDE SEQUENCE [LARGE SCALE GENOMIC DNA]</scope>
    <source>
        <strain evidence="3">Q85</strain>
    </source>
</reference>
<dbReference type="EMBL" id="JBHUFC010000023">
    <property type="protein sequence ID" value="MFD1789638.1"/>
    <property type="molecule type" value="Genomic_DNA"/>
</dbReference>
<comment type="caution">
    <text evidence="2">The sequence shown here is derived from an EMBL/GenBank/DDBJ whole genome shotgun (WGS) entry which is preliminary data.</text>
</comment>
<organism evidence="2 3">
    <name type="scientific">Sphingomonas floccifaciens</name>
    <dbReference type="NCBI Taxonomy" id="1844115"/>
    <lineage>
        <taxon>Bacteria</taxon>
        <taxon>Pseudomonadati</taxon>
        <taxon>Pseudomonadota</taxon>
        <taxon>Alphaproteobacteria</taxon>
        <taxon>Sphingomonadales</taxon>
        <taxon>Sphingomonadaceae</taxon>
        <taxon>Sphingomonas</taxon>
    </lineage>
</organism>
<name>A0ABW4NIL1_9SPHN</name>
<proteinExistence type="predicted"/>
<evidence type="ECO:0000256" key="1">
    <source>
        <dbReference type="SAM" id="MobiDB-lite"/>
    </source>
</evidence>
<dbReference type="Proteomes" id="UP001597283">
    <property type="component" value="Unassembled WGS sequence"/>
</dbReference>
<feature type="compositionally biased region" description="Basic residues" evidence="1">
    <location>
        <begin position="406"/>
        <end position="415"/>
    </location>
</feature>
<evidence type="ECO:0000313" key="3">
    <source>
        <dbReference type="Proteomes" id="UP001597283"/>
    </source>
</evidence>
<gene>
    <name evidence="2" type="ORF">ACFSC3_18950</name>
</gene>
<feature type="region of interest" description="Disordered" evidence="1">
    <location>
        <begin position="388"/>
        <end position="415"/>
    </location>
</feature>
<accession>A0ABW4NIL1</accession>
<feature type="region of interest" description="Disordered" evidence="1">
    <location>
        <begin position="1"/>
        <end position="22"/>
    </location>
</feature>
<protein>
    <submittedName>
        <fullName evidence="2">Uncharacterized protein</fullName>
    </submittedName>
</protein>
<feature type="region of interest" description="Disordered" evidence="1">
    <location>
        <begin position="53"/>
        <end position="87"/>
    </location>
</feature>